<evidence type="ECO:0000313" key="2">
    <source>
        <dbReference type="EMBL" id="OUL56876.1"/>
    </source>
</evidence>
<keyword evidence="3" id="KW-1185">Reference proteome</keyword>
<keyword evidence="1" id="KW-0812">Transmembrane</keyword>
<keyword evidence="1" id="KW-1133">Transmembrane helix</keyword>
<proteinExistence type="predicted"/>
<reference evidence="2 3" key="1">
    <citation type="submission" date="2017-02" db="EMBL/GenBank/DDBJ databases">
        <title>Pseudoalteromonas ulvae TC14 Genome.</title>
        <authorList>
            <person name="Molmeret M."/>
        </authorList>
    </citation>
    <scope>NUCLEOTIDE SEQUENCE [LARGE SCALE GENOMIC DNA]</scope>
    <source>
        <strain evidence="2">TC14</strain>
    </source>
</reference>
<comment type="caution">
    <text evidence="2">The sequence shown here is derived from an EMBL/GenBank/DDBJ whole genome shotgun (WGS) entry which is preliminary data.</text>
</comment>
<evidence type="ECO:0000313" key="3">
    <source>
        <dbReference type="Proteomes" id="UP000194841"/>
    </source>
</evidence>
<name>A0A244CMZ2_PSEDV</name>
<dbReference type="AlphaFoldDB" id="A0A244CMZ2"/>
<gene>
    <name evidence="2" type="ORF">B1199_16040</name>
</gene>
<dbReference type="Proteomes" id="UP000194841">
    <property type="component" value="Unassembled WGS sequence"/>
</dbReference>
<evidence type="ECO:0000256" key="1">
    <source>
        <dbReference type="SAM" id="Phobius"/>
    </source>
</evidence>
<sequence>MPPAKNSQSHKMSRLLWVGVMIFVLVIGGWVIRTQFIEFKNSLNSLTFEINSAQQTEKAEEIIVSETKKQPNRNLVSRAAMPKTNSNAPIDYQCDTIDFAPAQQSQWQQQIETLDAGFNAHNIVINDDLTVTFYAKSITPQFVKELQERLFYVYELYGSHFSIRAKRPINLKMIMLPDDTSYELFASMFIDNYVPGTSQGLYFHGSDSAFIQYKNEQQAMETILHEAIHALNFHLIGVMPRAINEGLAELFSSMVKSGTNQVTIDFDETNEQLKQVVDFQTIVNSEHQWDANDTSRYYMSGKLWLTFFFMEEKGLQLLRALLREEQKETCQLLEEDEVLALVIDFYLNYEVDFKQWLNRHFLSEQG</sequence>
<dbReference type="EMBL" id="MWPV01000005">
    <property type="protein sequence ID" value="OUL56876.1"/>
    <property type="molecule type" value="Genomic_DNA"/>
</dbReference>
<organism evidence="2 3">
    <name type="scientific">Pseudoalteromonas ulvae</name>
    <dbReference type="NCBI Taxonomy" id="107327"/>
    <lineage>
        <taxon>Bacteria</taxon>
        <taxon>Pseudomonadati</taxon>
        <taxon>Pseudomonadota</taxon>
        <taxon>Gammaproteobacteria</taxon>
        <taxon>Alteromonadales</taxon>
        <taxon>Pseudoalteromonadaceae</taxon>
        <taxon>Pseudoalteromonas</taxon>
    </lineage>
</organism>
<evidence type="ECO:0008006" key="4">
    <source>
        <dbReference type="Google" id="ProtNLM"/>
    </source>
</evidence>
<keyword evidence="1" id="KW-0472">Membrane</keyword>
<protein>
    <recommendedName>
        <fullName evidence="4">DUF1570 domain-containing protein</fullName>
    </recommendedName>
</protein>
<accession>A0A244CMZ2</accession>
<dbReference type="RefSeq" id="WP_086745130.1">
    <property type="nucleotide sequence ID" value="NZ_MWPV01000005.1"/>
</dbReference>
<feature type="transmembrane region" description="Helical" evidence="1">
    <location>
        <begin position="12"/>
        <end position="32"/>
    </location>
</feature>
<dbReference type="OrthoDB" id="256673at2"/>